<reference evidence="2" key="1">
    <citation type="submission" date="2018-01" db="EMBL/GenBank/DDBJ databases">
        <authorList>
            <person name="Mao J.F."/>
        </authorList>
    </citation>
    <scope>NUCLEOTIDE SEQUENCE</scope>
    <source>
        <strain evidence="2">Huo1</strain>
        <tissue evidence="2">Leaf</tissue>
    </source>
</reference>
<comment type="caution">
    <text evidence="2">The sequence shown here is derived from an EMBL/GenBank/DDBJ whole genome shotgun (WGS) entry which is preliminary data.</text>
</comment>
<evidence type="ECO:0000313" key="2">
    <source>
        <dbReference type="EMBL" id="KAG6405157.1"/>
    </source>
</evidence>
<feature type="compositionally biased region" description="Polar residues" evidence="1">
    <location>
        <begin position="55"/>
        <end position="65"/>
    </location>
</feature>
<reference evidence="2" key="2">
    <citation type="submission" date="2020-08" db="EMBL/GenBank/DDBJ databases">
        <title>Plant Genome Project.</title>
        <authorList>
            <person name="Zhang R.-G."/>
        </authorList>
    </citation>
    <scope>NUCLEOTIDE SEQUENCE</scope>
    <source>
        <strain evidence="2">Huo1</strain>
        <tissue evidence="2">Leaf</tissue>
    </source>
</reference>
<dbReference type="Proteomes" id="UP000298416">
    <property type="component" value="Unassembled WGS sequence"/>
</dbReference>
<feature type="region of interest" description="Disordered" evidence="1">
    <location>
        <begin position="39"/>
        <end position="93"/>
    </location>
</feature>
<evidence type="ECO:0008006" key="4">
    <source>
        <dbReference type="Google" id="ProtNLM"/>
    </source>
</evidence>
<feature type="compositionally biased region" description="Basic and acidic residues" evidence="1">
    <location>
        <begin position="77"/>
        <end position="87"/>
    </location>
</feature>
<accession>A0A8X8X2H6</accession>
<organism evidence="2">
    <name type="scientific">Salvia splendens</name>
    <name type="common">Scarlet sage</name>
    <dbReference type="NCBI Taxonomy" id="180675"/>
    <lineage>
        <taxon>Eukaryota</taxon>
        <taxon>Viridiplantae</taxon>
        <taxon>Streptophyta</taxon>
        <taxon>Embryophyta</taxon>
        <taxon>Tracheophyta</taxon>
        <taxon>Spermatophyta</taxon>
        <taxon>Magnoliopsida</taxon>
        <taxon>eudicotyledons</taxon>
        <taxon>Gunneridae</taxon>
        <taxon>Pentapetalae</taxon>
        <taxon>asterids</taxon>
        <taxon>lamiids</taxon>
        <taxon>Lamiales</taxon>
        <taxon>Lamiaceae</taxon>
        <taxon>Nepetoideae</taxon>
        <taxon>Mentheae</taxon>
        <taxon>Salviinae</taxon>
        <taxon>Salvia</taxon>
        <taxon>Salvia subgen. Calosphace</taxon>
        <taxon>core Calosphace</taxon>
    </lineage>
</organism>
<keyword evidence="3" id="KW-1185">Reference proteome</keyword>
<evidence type="ECO:0000256" key="1">
    <source>
        <dbReference type="SAM" id="MobiDB-lite"/>
    </source>
</evidence>
<sequence length="136" mass="14788">MGKFKDDKSSSSSPRGEGCFLWPQRKDVRVRGCLGSNPKLFSGSEASSVPKRAWVSTSGQDSVSGASIDLDTAMEETSERRPMDTKAAKRKGKAVVAPSIALAQDPQLDEYSARMEKLKNAILNKKMLARDMSSMS</sequence>
<dbReference type="EMBL" id="PNBA02000012">
    <property type="protein sequence ID" value="KAG6405157.1"/>
    <property type="molecule type" value="Genomic_DNA"/>
</dbReference>
<protein>
    <recommendedName>
        <fullName evidence="4">No apical meristem-associated C-terminal domain-containing protein</fullName>
    </recommendedName>
</protein>
<dbReference type="AlphaFoldDB" id="A0A8X8X2H6"/>
<gene>
    <name evidence="2" type="ORF">SASPL_132743</name>
</gene>
<proteinExistence type="predicted"/>
<feature type="region of interest" description="Disordered" evidence="1">
    <location>
        <begin position="1"/>
        <end position="20"/>
    </location>
</feature>
<name>A0A8X8X2H6_SALSN</name>
<evidence type="ECO:0000313" key="3">
    <source>
        <dbReference type="Proteomes" id="UP000298416"/>
    </source>
</evidence>